<reference evidence="1 2" key="1">
    <citation type="submission" date="2016-09" db="EMBL/GenBank/DDBJ databases">
        <authorList>
            <person name="Capua I."/>
            <person name="De Benedictis P."/>
            <person name="Joannis T."/>
            <person name="Lombin L.H."/>
            <person name="Cattoli G."/>
        </authorList>
    </citation>
    <scope>NUCLEOTIDE SEQUENCE [LARGE SCALE GENOMIC DNA]</scope>
    <source>
        <strain evidence="1 2">UB20</strain>
    </source>
</reference>
<organism evidence="1 2">
    <name type="scientific">Tannerella forsythia</name>
    <name type="common">Bacteroides forsythus</name>
    <dbReference type="NCBI Taxonomy" id="28112"/>
    <lineage>
        <taxon>Bacteria</taxon>
        <taxon>Pseudomonadati</taxon>
        <taxon>Bacteroidota</taxon>
        <taxon>Bacteroidia</taxon>
        <taxon>Bacteroidales</taxon>
        <taxon>Tannerellaceae</taxon>
        <taxon>Tannerella</taxon>
    </lineage>
</organism>
<protein>
    <submittedName>
        <fullName evidence="1">Uncharacterized protein</fullName>
    </submittedName>
</protein>
<proteinExistence type="predicted"/>
<evidence type="ECO:0000313" key="1">
    <source>
        <dbReference type="EMBL" id="SCQ22248.1"/>
    </source>
</evidence>
<dbReference type="Proteomes" id="UP000182057">
    <property type="component" value="Unassembled WGS sequence"/>
</dbReference>
<sequence>MERKKEKHEKKIDKALHLAEERLELLDTIKEMVETEVDKQMKKVCRRVKSEE</sequence>
<evidence type="ECO:0000313" key="2">
    <source>
        <dbReference type="Proteomes" id="UP000182057"/>
    </source>
</evidence>
<accession>A0A1D3UQJ1</accession>
<dbReference type="GeneID" id="43389725"/>
<dbReference type="AlphaFoldDB" id="A0A1D3UQJ1"/>
<name>A0A1D3UQJ1_TANFO</name>
<dbReference type="EMBL" id="FMMM01000057">
    <property type="protein sequence ID" value="SCQ22248.1"/>
    <property type="molecule type" value="Genomic_DNA"/>
</dbReference>
<gene>
    <name evidence="1" type="ORF">TFUB20_01649</name>
</gene>
<dbReference type="RefSeq" id="WP_014225254.1">
    <property type="nucleotide sequence ID" value="NZ_CAUQHC010000021.1"/>
</dbReference>